<sequence length="306" mass="33188">MTTVLILMATHNGGSFLAEQLDSIAAQSHADWRLMVSDDASSDNTPAVLQAFRDARPAGQVTLVSGPGRGAAANFRSLIWQVRLSGECLAFCDQDDVWHPEHLARGLEALAGIANPLALYGSRVQVCDAGLNPVGLSPLPSRPLCFRNALVQNVISGNTQIMSPAAAALLQAAERDGGPMIVHDWWAYQIITGAGGQAVMDPRPGLLYRQHGANVIGANRGLRSLHRRLGRYLAGTHGRWARQNCAGLATSQARFTPENRRRLQDFAAALRQPLPMRLGGMLRSGVYHQRNRERAGFWLSVLLGTY</sequence>
<proteinExistence type="predicted"/>
<dbReference type="InterPro" id="IPR029044">
    <property type="entry name" value="Nucleotide-diphossugar_trans"/>
</dbReference>
<dbReference type="PANTHER" id="PTHR22916:SF3">
    <property type="entry name" value="UDP-GLCNAC:BETAGAL BETA-1,3-N-ACETYLGLUCOSAMINYLTRANSFERASE-LIKE PROTEIN 1"/>
    <property type="match status" value="1"/>
</dbReference>
<dbReference type="GeneID" id="78899526"/>
<feature type="domain" description="Glycosyltransferase 2-like" evidence="1">
    <location>
        <begin position="6"/>
        <end position="112"/>
    </location>
</feature>
<reference evidence="2 3" key="1">
    <citation type="submission" date="2017-10" db="EMBL/GenBank/DDBJ databases">
        <title>Complete genome sequence of Paracoccus yeei TT13 isolated from human skin.</title>
        <authorList>
            <person name="Lee K."/>
            <person name="Lim J.Y."/>
            <person name="Hwang I."/>
        </authorList>
    </citation>
    <scope>NUCLEOTIDE SEQUENCE [LARGE SCALE GENOMIC DNA]</scope>
    <source>
        <strain evidence="2 3">TT13</strain>
        <plasmid evidence="3">Plasmid ptt13-1</plasmid>
    </source>
</reference>
<dbReference type="SUPFAM" id="SSF53448">
    <property type="entry name" value="Nucleotide-diphospho-sugar transferases"/>
    <property type="match status" value="1"/>
</dbReference>
<protein>
    <submittedName>
        <fullName evidence="2">Glycosyl transferase family 2</fullName>
    </submittedName>
</protein>
<dbReference type="Pfam" id="PF00535">
    <property type="entry name" value="Glycos_transf_2"/>
    <property type="match status" value="1"/>
</dbReference>
<dbReference type="InterPro" id="IPR001173">
    <property type="entry name" value="Glyco_trans_2-like"/>
</dbReference>
<keyword evidence="2" id="KW-0808">Transferase</keyword>
<name>A0A2D2C5G7_9RHOB</name>
<evidence type="ECO:0000313" key="3">
    <source>
        <dbReference type="Proteomes" id="UP000229314"/>
    </source>
</evidence>
<accession>A0A2D2C5G7</accession>
<dbReference type="GO" id="GO:0016758">
    <property type="term" value="F:hexosyltransferase activity"/>
    <property type="evidence" value="ECO:0007669"/>
    <property type="project" value="UniProtKB-ARBA"/>
</dbReference>
<dbReference type="RefSeq" id="WP_099650181.1">
    <property type="nucleotide sequence ID" value="NZ_CAJGAB010000006.1"/>
</dbReference>
<evidence type="ECO:0000259" key="1">
    <source>
        <dbReference type="Pfam" id="PF00535"/>
    </source>
</evidence>
<geneLocation type="plasmid" evidence="3">
    <name>ptt13-1</name>
</geneLocation>
<dbReference type="Proteomes" id="UP000229314">
    <property type="component" value="Plasmid pTT13-1"/>
</dbReference>
<dbReference type="Gene3D" id="3.90.550.10">
    <property type="entry name" value="Spore Coat Polysaccharide Biosynthesis Protein SpsA, Chain A"/>
    <property type="match status" value="1"/>
</dbReference>
<evidence type="ECO:0000313" key="2">
    <source>
        <dbReference type="EMBL" id="ATQ57752.1"/>
    </source>
</evidence>
<dbReference type="PANTHER" id="PTHR22916">
    <property type="entry name" value="GLYCOSYLTRANSFERASE"/>
    <property type="match status" value="1"/>
</dbReference>
<dbReference type="EMBL" id="CP024423">
    <property type="protein sequence ID" value="ATQ57752.1"/>
    <property type="molecule type" value="Genomic_DNA"/>
</dbReference>
<gene>
    <name evidence="2" type="ORF">PYTT13_17890</name>
</gene>
<organism evidence="2 3">
    <name type="scientific">Paracoccus yeei</name>
    <dbReference type="NCBI Taxonomy" id="147645"/>
    <lineage>
        <taxon>Bacteria</taxon>
        <taxon>Pseudomonadati</taxon>
        <taxon>Pseudomonadota</taxon>
        <taxon>Alphaproteobacteria</taxon>
        <taxon>Rhodobacterales</taxon>
        <taxon>Paracoccaceae</taxon>
        <taxon>Paracoccus</taxon>
    </lineage>
</organism>
<keyword evidence="2" id="KW-0614">Plasmid</keyword>
<dbReference type="AlphaFoldDB" id="A0A2D2C5G7"/>